<feature type="transmembrane region" description="Helical" evidence="9">
    <location>
        <begin position="84"/>
        <end position="106"/>
    </location>
</feature>
<evidence type="ECO:0000313" key="11">
    <source>
        <dbReference type="EMBL" id="MFD1065958.1"/>
    </source>
</evidence>
<keyword evidence="3" id="KW-1003">Cell membrane</keyword>
<gene>
    <name evidence="11" type="ORF">ACFQ19_07955</name>
</gene>
<comment type="caution">
    <text evidence="11">The sequence shown here is derived from an EMBL/GenBank/DDBJ whole genome shotgun (WGS) entry which is preliminary data.</text>
</comment>
<dbReference type="Pfam" id="PF04290">
    <property type="entry name" value="DctQ"/>
    <property type="match status" value="1"/>
</dbReference>
<evidence type="ECO:0000256" key="2">
    <source>
        <dbReference type="ARBA" id="ARBA00022448"/>
    </source>
</evidence>
<evidence type="ECO:0000256" key="5">
    <source>
        <dbReference type="ARBA" id="ARBA00022692"/>
    </source>
</evidence>
<feature type="transmembrane region" description="Helical" evidence="9">
    <location>
        <begin position="126"/>
        <end position="145"/>
    </location>
</feature>
<feature type="domain" description="Tripartite ATP-independent periplasmic transporters DctQ component" evidence="10">
    <location>
        <begin position="24"/>
        <end position="152"/>
    </location>
</feature>
<feature type="transmembrane region" description="Helical" evidence="9">
    <location>
        <begin position="12"/>
        <end position="34"/>
    </location>
</feature>
<feature type="transmembrane region" description="Helical" evidence="9">
    <location>
        <begin position="46"/>
        <end position="63"/>
    </location>
</feature>
<dbReference type="EMBL" id="JBHTKK010000007">
    <property type="protein sequence ID" value="MFD1065958.1"/>
    <property type="molecule type" value="Genomic_DNA"/>
</dbReference>
<evidence type="ECO:0000256" key="4">
    <source>
        <dbReference type="ARBA" id="ARBA00022519"/>
    </source>
</evidence>
<keyword evidence="4" id="KW-0997">Cell inner membrane</keyword>
<evidence type="ECO:0000256" key="9">
    <source>
        <dbReference type="SAM" id="Phobius"/>
    </source>
</evidence>
<keyword evidence="2" id="KW-0813">Transport</keyword>
<evidence type="ECO:0000256" key="6">
    <source>
        <dbReference type="ARBA" id="ARBA00022989"/>
    </source>
</evidence>
<sequence length="161" mass="18796">MKKTIQALEKAQITIGIIFLCTFFFVIVLQIVTRQLGISIIWTEEAANYSFIWAVFMGAAVMVNRREHFNFDFLQQKLKGKKRIFLSLFNDSVLIIFNVCIFLLGLQVVNEFWNYTWSTLPEMKMGYVWIAIPIMAGTMLVYTLSHMVQHVQHLKAKEVHE</sequence>
<dbReference type="PANTHER" id="PTHR35011">
    <property type="entry name" value="2,3-DIKETO-L-GULONATE TRAP TRANSPORTER SMALL PERMEASE PROTEIN YIAM"/>
    <property type="match status" value="1"/>
</dbReference>
<dbReference type="InterPro" id="IPR007387">
    <property type="entry name" value="TRAP_DctQ"/>
</dbReference>
<dbReference type="PANTHER" id="PTHR35011:SF5">
    <property type="entry name" value="SIALIC ACID TRAP TRANSPORTER SMALL PERMEASE PROTEIN SIAQ"/>
    <property type="match status" value="1"/>
</dbReference>
<name>A0ABW3NE54_9BACI</name>
<evidence type="ECO:0000313" key="12">
    <source>
        <dbReference type="Proteomes" id="UP001597041"/>
    </source>
</evidence>
<accession>A0ABW3NE54</accession>
<keyword evidence="5 9" id="KW-0812">Transmembrane</keyword>
<evidence type="ECO:0000256" key="3">
    <source>
        <dbReference type="ARBA" id="ARBA00022475"/>
    </source>
</evidence>
<organism evidence="11 12">
    <name type="scientific">Oceanobacillus locisalsi</name>
    <dbReference type="NCBI Taxonomy" id="546107"/>
    <lineage>
        <taxon>Bacteria</taxon>
        <taxon>Bacillati</taxon>
        <taxon>Bacillota</taxon>
        <taxon>Bacilli</taxon>
        <taxon>Bacillales</taxon>
        <taxon>Bacillaceae</taxon>
        <taxon>Oceanobacillus</taxon>
    </lineage>
</organism>
<keyword evidence="7 9" id="KW-0472">Membrane</keyword>
<comment type="subcellular location">
    <subcellularLocation>
        <location evidence="1">Cell inner membrane</location>
        <topology evidence="1">Multi-pass membrane protein</topology>
    </subcellularLocation>
</comment>
<reference evidence="12" key="1">
    <citation type="journal article" date="2019" name="Int. J. Syst. Evol. Microbiol.">
        <title>The Global Catalogue of Microorganisms (GCM) 10K type strain sequencing project: providing services to taxonomists for standard genome sequencing and annotation.</title>
        <authorList>
            <consortium name="The Broad Institute Genomics Platform"/>
            <consortium name="The Broad Institute Genome Sequencing Center for Infectious Disease"/>
            <person name="Wu L."/>
            <person name="Ma J."/>
        </authorList>
    </citation>
    <scope>NUCLEOTIDE SEQUENCE [LARGE SCALE GENOMIC DNA]</scope>
    <source>
        <strain evidence="12">CCUG 56608</strain>
    </source>
</reference>
<evidence type="ECO:0000256" key="1">
    <source>
        <dbReference type="ARBA" id="ARBA00004429"/>
    </source>
</evidence>
<keyword evidence="6 9" id="KW-1133">Transmembrane helix</keyword>
<comment type="similarity">
    <text evidence="8">Belongs to the TRAP transporter small permease family.</text>
</comment>
<evidence type="ECO:0000256" key="7">
    <source>
        <dbReference type="ARBA" id="ARBA00023136"/>
    </source>
</evidence>
<dbReference type="InterPro" id="IPR055348">
    <property type="entry name" value="DctQ"/>
</dbReference>
<keyword evidence="12" id="KW-1185">Reference proteome</keyword>
<evidence type="ECO:0000256" key="8">
    <source>
        <dbReference type="ARBA" id="ARBA00038436"/>
    </source>
</evidence>
<evidence type="ECO:0000259" key="10">
    <source>
        <dbReference type="Pfam" id="PF04290"/>
    </source>
</evidence>
<protein>
    <submittedName>
        <fullName evidence="11">TRAP transporter small permease</fullName>
    </submittedName>
</protein>
<dbReference type="RefSeq" id="WP_379591547.1">
    <property type="nucleotide sequence ID" value="NZ_JBHTKK010000007.1"/>
</dbReference>
<proteinExistence type="inferred from homology"/>
<dbReference type="Proteomes" id="UP001597041">
    <property type="component" value="Unassembled WGS sequence"/>
</dbReference>